<keyword evidence="6 7" id="KW-0413">Isomerase</keyword>
<dbReference type="PANTHER" id="PTHR43493">
    <property type="entry name" value="DNA GYRASE/TOPOISOMERASE SUBUNIT A"/>
    <property type="match status" value="1"/>
</dbReference>
<dbReference type="InterPro" id="IPR013757">
    <property type="entry name" value="Topo_IIA_A_a_sf"/>
</dbReference>
<dbReference type="InterPro" id="IPR013758">
    <property type="entry name" value="Topo_IIA_A/C_ab"/>
</dbReference>
<dbReference type="Proteomes" id="UP000767854">
    <property type="component" value="Unassembled WGS sequence"/>
</dbReference>
<keyword evidence="3 7" id="KW-0799">Topoisomerase</keyword>
<sequence length="737" mass="84985">MKKTTMKEHPFIDQRITETLEQNFMPYAMSVIVSRAIPEIDGFKPSHRKILYTMYKMKLIKGPKTKSANVVGQTMKLNPHGDLSIYATMVRLSRGNEALLLPYVDSKGNFGKITSRDMKHAAARYTEVKLDAIAEELFYDIDKNTVDFVDNYDGTMKEPTLLPTTFPNILANPNKGIAVGMASNFPSFNLKELCEATIAYIDNPEIDLIDFMPAPDFPTAGELVYSKSEMRKIYSSGTGSFKIRGKIQYLKDENMLEITEIPYTTTVEQIIDKIVEMIKSGRIKEVNDVRDETDLKGLKIAIDLKRGADSEKLIAKLFRFTTLEDSFSCNMNLLINGRPKVLGVKEILKEWLIFRRDCIVRAAEYDCAKIKDKLHLLYGLQKVLLDIDMAIRIIRETKKDKEVVPNLMKAFDIDEIQAEYVADIKLRNINQEYILSRVNEKEAFEKELERLQALIGSEKKINKVIVKDLQRIIKNYAKARKTHLVNPENIIRHEVIQEQVEDYNLKVFFTAHNYFKKVSLVSLRSSGDHKIKEEDEILQELEGSNLDEILFFSNKHNVYKLKMHEIEDHKVSSLGVYLPNILEMEPEEEILYCVMTNDFKGAMYFGFENGKVARVPLEAYKTKTNRKKLVKAYSDVSPLIKMYFVLEETHLTMIREDERGEARAITFDTALVPEKITKNTKGIQVFRMKKKSFITAFFISESHPLQDPDKFIITDLPKSGESLDAFEKMTLNQWYLK</sequence>
<proteinExistence type="predicted"/>
<dbReference type="CDD" id="cd00187">
    <property type="entry name" value="TOP4c"/>
    <property type="match status" value="1"/>
</dbReference>
<dbReference type="Gene3D" id="3.30.1360.40">
    <property type="match status" value="1"/>
</dbReference>
<dbReference type="InterPro" id="IPR002205">
    <property type="entry name" value="Topo_IIA_dom_A"/>
</dbReference>
<evidence type="ECO:0000256" key="5">
    <source>
        <dbReference type="ARBA" id="ARBA00023136"/>
    </source>
</evidence>
<keyword evidence="4 7" id="KW-0238">DNA-binding</keyword>
<comment type="catalytic activity">
    <reaction evidence="1 7">
        <text>ATP-dependent breakage, passage and rejoining of double-stranded DNA.</text>
        <dbReference type="EC" id="5.6.2.2"/>
    </reaction>
</comment>
<dbReference type="EC" id="5.6.2.2" evidence="9"/>
<dbReference type="SUPFAM" id="SSF56719">
    <property type="entry name" value="Type II DNA topoisomerase"/>
    <property type="match status" value="1"/>
</dbReference>
<keyword evidence="5" id="KW-0472">Membrane</keyword>
<dbReference type="Gene3D" id="1.10.268.10">
    <property type="entry name" value="Topoisomerase, domain 3"/>
    <property type="match status" value="1"/>
</dbReference>
<dbReference type="PANTHER" id="PTHR43493:SF1">
    <property type="entry name" value="DNA TOPOISOMERASE 4 SUBUNIT A"/>
    <property type="match status" value="1"/>
</dbReference>
<dbReference type="Gene3D" id="3.90.199.10">
    <property type="entry name" value="Topoisomerase II, domain 5"/>
    <property type="match status" value="1"/>
</dbReference>
<evidence type="ECO:0000256" key="7">
    <source>
        <dbReference type="PROSITE-ProRule" id="PRU01384"/>
    </source>
</evidence>
<reference evidence="9 10" key="1">
    <citation type="submission" date="2021-01" db="EMBL/GenBank/DDBJ databases">
        <title>Genomic Encyclopedia of Type Strains, Phase IV (KMG-IV): sequencing the most valuable type-strain genomes for metagenomic binning, comparative biology and taxonomic classification.</title>
        <authorList>
            <person name="Goeker M."/>
        </authorList>
    </citation>
    <scope>NUCLEOTIDE SEQUENCE [LARGE SCALE GENOMIC DNA]</scope>
    <source>
        <strain evidence="9 10">DSM 24436</strain>
    </source>
</reference>
<feature type="active site" description="O-(5'-phospho-DNA)-tyrosine intermediate" evidence="7">
    <location>
        <position position="125"/>
    </location>
</feature>
<dbReference type="SUPFAM" id="SSF101904">
    <property type="entry name" value="GyrA/ParC C-terminal domain-like"/>
    <property type="match status" value="1"/>
</dbReference>
<dbReference type="InterPro" id="IPR050220">
    <property type="entry name" value="Type_II_DNA_Topoisomerases"/>
</dbReference>
<dbReference type="EMBL" id="JAFBDT010000026">
    <property type="protein sequence ID" value="MBM7562700.1"/>
    <property type="molecule type" value="Genomic_DNA"/>
</dbReference>
<dbReference type="InterPro" id="IPR035516">
    <property type="entry name" value="Gyrase/topoIV_suA_C"/>
</dbReference>
<evidence type="ECO:0000256" key="4">
    <source>
        <dbReference type="ARBA" id="ARBA00023125"/>
    </source>
</evidence>
<protein>
    <submittedName>
        <fullName evidence="9">DNA gyrase subunit A</fullName>
        <ecNumber evidence="9">5.6.2.2</ecNumber>
    </submittedName>
</protein>
<evidence type="ECO:0000256" key="1">
    <source>
        <dbReference type="ARBA" id="ARBA00000185"/>
    </source>
</evidence>
<comment type="caution">
    <text evidence="9">The sequence shown here is derived from an EMBL/GenBank/DDBJ whole genome shotgun (WGS) entry which is preliminary data.</text>
</comment>
<gene>
    <name evidence="9" type="ORF">JOC49_002261</name>
</gene>
<name>A0ABS2MTM6_9FIRM</name>
<keyword evidence="2" id="KW-1003">Cell membrane</keyword>
<evidence type="ECO:0000256" key="6">
    <source>
        <dbReference type="ARBA" id="ARBA00023235"/>
    </source>
</evidence>
<dbReference type="Pfam" id="PF00521">
    <property type="entry name" value="DNA_topoisoIV"/>
    <property type="match status" value="1"/>
</dbReference>
<feature type="domain" description="Topo IIA-type catalytic" evidence="8">
    <location>
        <begin position="36"/>
        <end position="500"/>
    </location>
</feature>
<evidence type="ECO:0000256" key="3">
    <source>
        <dbReference type="ARBA" id="ARBA00023029"/>
    </source>
</evidence>
<organism evidence="9 10">
    <name type="scientific">Fusibacter tunisiensis</name>
    <dbReference type="NCBI Taxonomy" id="1008308"/>
    <lineage>
        <taxon>Bacteria</taxon>
        <taxon>Bacillati</taxon>
        <taxon>Bacillota</taxon>
        <taxon>Clostridia</taxon>
        <taxon>Eubacteriales</taxon>
        <taxon>Eubacteriales Family XII. Incertae Sedis</taxon>
        <taxon>Fusibacter</taxon>
    </lineage>
</organism>
<evidence type="ECO:0000313" key="10">
    <source>
        <dbReference type="Proteomes" id="UP000767854"/>
    </source>
</evidence>
<dbReference type="Gene3D" id="2.120.10.90">
    <property type="entry name" value="DNA gyrase/topoisomerase IV, subunit A, C-terminal"/>
    <property type="match status" value="1"/>
</dbReference>
<dbReference type="PROSITE" id="PS52040">
    <property type="entry name" value="TOPO_IIA"/>
    <property type="match status" value="1"/>
</dbReference>
<accession>A0ABS2MTM6</accession>
<evidence type="ECO:0000313" key="9">
    <source>
        <dbReference type="EMBL" id="MBM7562700.1"/>
    </source>
</evidence>
<evidence type="ECO:0000256" key="2">
    <source>
        <dbReference type="ARBA" id="ARBA00022475"/>
    </source>
</evidence>
<evidence type="ECO:0000259" key="8">
    <source>
        <dbReference type="PROSITE" id="PS52040"/>
    </source>
</evidence>
<keyword evidence="10" id="KW-1185">Reference proteome</keyword>
<dbReference type="SMART" id="SM00434">
    <property type="entry name" value="TOP4c"/>
    <property type="match status" value="1"/>
</dbReference>
<dbReference type="InterPro" id="IPR013760">
    <property type="entry name" value="Topo_IIA-like_dom_sf"/>
</dbReference>
<dbReference type="GO" id="GO:0003918">
    <property type="term" value="F:DNA topoisomerase type II (double strand cut, ATP-hydrolyzing) activity"/>
    <property type="evidence" value="ECO:0007669"/>
    <property type="project" value="UniProtKB-EC"/>
</dbReference>